<feature type="domain" description="EAL" evidence="1">
    <location>
        <begin position="261"/>
        <end position="514"/>
    </location>
</feature>
<feature type="domain" description="GGDEF" evidence="2">
    <location>
        <begin position="119"/>
        <end position="252"/>
    </location>
</feature>
<dbReference type="InterPro" id="IPR035919">
    <property type="entry name" value="EAL_sf"/>
</dbReference>
<evidence type="ECO:0000313" key="3">
    <source>
        <dbReference type="EMBL" id="MFN2976544.1"/>
    </source>
</evidence>
<dbReference type="Pfam" id="PF00563">
    <property type="entry name" value="EAL"/>
    <property type="match status" value="1"/>
</dbReference>
<dbReference type="InterPro" id="IPR052155">
    <property type="entry name" value="Biofilm_reg_signaling"/>
</dbReference>
<dbReference type="InterPro" id="IPR029787">
    <property type="entry name" value="Nucleotide_cyclase"/>
</dbReference>
<sequence length="534" mass="58893">MAARDLRAAALALRELDRVTTAVVAVQWIAAAYLAQTLLSSGVVAHSLSRFALVATASLCGPFTCFGVVRALHRLRSQRFQREHLLHCVQHDDLTGLPNRAAMQRRMAELIRRAGSADTSLHCMYVDLDGLRHANTLLGYRAGDELLQQIVARVANCLHPIDHFSRFGGDKFVVLLHRNVSRSELNALAECMVHTISRPHMIKNREFTTGVSIGISSYPGDGTSAESLVASAERAMYAVKRSGRDSYGHAEQSSEPVEARGRTLADKLQRALLNEELQLVYQPIYDCHGRIVAAEALARWHDATDGTISPNEFIPIAEETGLIVPLSTWVLRRACKQMCAWRRSGASIQRIAVNICVVQVAREDFVRTIEAILQESSLPPDCLELEVTEGALARDFATVKAHLQKLRDLGVRISIDDFGTGYSSFGRLRELNADALKIDRVFVQGVHDTNNGFAVLQALIDMAHTLNLSVVAEGVETPEQMEMLQSLRCNEMQGFLLARPQGPELIQRLLLAPEQQKSMCKADDGPGYLVPGFA</sequence>
<dbReference type="SMART" id="SM00052">
    <property type="entry name" value="EAL"/>
    <property type="match status" value="1"/>
</dbReference>
<dbReference type="InterPro" id="IPR043128">
    <property type="entry name" value="Rev_trsase/Diguanyl_cyclase"/>
</dbReference>
<dbReference type="SMART" id="SM00267">
    <property type="entry name" value="GGDEF"/>
    <property type="match status" value="1"/>
</dbReference>
<proteinExistence type="predicted"/>
<dbReference type="SUPFAM" id="SSF55073">
    <property type="entry name" value="Nucleotide cyclase"/>
    <property type="match status" value="1"/>
</dbReference>
<dbReference type="Pfam" id="PF00990">
    <property type="entry name" value="GGDEF"/>
    <property type="match status" value="1"/>
</dbReference>
<dbReference type="PANTHER" id="PTHR44757:SF2">
    <property type="entry name" value="BIOFILM ARCHITECTURE MAINTENANCE PROTEIN MBAA"/>
    <property type="match status" value="1"/>
</dbReference>
<dbReference type="PROSITE" id="PS50883">
    <property type="entry name" value="EAL"/>
    <property type="match status" value="1"/>
</dbReference>
<reference evidence="3 4" key="1">
    <citation type="submission" date="2024-12" db="EMBL/GenBank/DDBJ databases">
        <authorList>
            <person name="Lee Y."/>
        </authorList>
    </citation>
    <scope>NUCLEOTIDE SEQUENCE [LARGE SCALE GENOMIC DNA]</scope>
    <source>
        <strain evidence="3 4">03SUJ4</strain>
    </source>
</reference>
<accession>A0ABW9KLA9</accession>
<dbReference type="InterPro" id="IPR000160">
    <property type="entry name" value="GGDEF_dom"/>
</dbReference>
<evidence type="ECO:0000259" key="2">
    <source>
        <dbReference type="PROSITE" id="PS50887"/>
    </source>
</evidence>
<dbReference type="InterPro" id="IPR001633">
    <property type="entry name" value="EAL_dom"/>
</dbReference>
<dbReference type="Gene3D" id="3.20.20.450">
    <property type="entry name" value="EAL domain"/>
    <property type="match status" value="1"/>
</dbReference>
<dbReference type="CDD" id="cd01948">
    <property type="entry name" value="EAL"/>
    <property type="match status" value="1"/>
</dbReference>
<gene>
    <name evidence="3" type="ORF">ACK2TP_12290</name>
</gene>
<dbReference type="PANTHER" id="PTHR44757">
    <property type="entry name" value="DIGUANYLATE CYCLASE DGCP"/>
    <property type="match status" value="1"/>
</dbReference>
<dbReference type="SUPFAM" id="SSF141868">
    <property type="entry name" value="EAL domain-like"/>
    <property type="match status" value="1"/>
</dbReference>
<dbReference type="PROSITE" id="PS50887">
    <property type="entry name" value="GGDEF"/>
    <property type="match status" value="1"/>
</dbReference>
<comment type="caution">
    <text evidence="3">The sequence shown here is derived from an EMBL/GenBank/DDBJ whole genome shotgun (WGS) entry which is preliminary data.</text>
</comment>
<dbReference type="CDD" id="cd01949">
    <property type="entry name" value="GGDEF"/>
    <property type="match status" value="1"/>
</dbReference>
<evidence type="ECO:0000259" key="1">
    <source>
        <dbReference type="PROSITE" id="PS50883"/>
    </source>
</evidence>
<name>A0ABW9KLA9_9BACT</name>
<organism evidence="3 4">
    <name type="scientific">Terriglobus aquaticus</name>
    <dbReference type="NCBI Taxonomy" id="940139"/>
    <lineage>
        <taxon>Bacteria</taxon>
        <taxon>Pseudomonadati</taxon>
        <taxon>Acidobacteriota</taxon>
        <taxon>Terriglobia</taxon>
        <taxon>Terriglobales</taxon>
        <taxon>Acidobacteriaceae</taxon>
        <taxon>Terriglobus</taxon>
    </lineage>
</organism>
<dbReference type="Proteomes" id="UP001634747">
    <property type="component" value="Unassembled WGS sequence"/>
</dbReference>
<evidence type="ECO:0000313" key="4">
    <source>
        <dbReference type="Proteomes" id="UP001634747"/>
    </source>
</evidence>
<keyword evidence="4" id="KW-1185">Reference proteome</keyword>
<dbReference type="EMBL" id="JBJYXY010000001">
    <property type="protein sequence ID" value="MFN2976544.1"/>
    <property type="molecule type" value="Genomic_DNA"/>
</dbReference>
<dbReference type="RefSeq" id="WP_263411982.1">
    <property type="nucleotide sequence ID" value="NZ_BAABBH010000001.1"/>
</dbReference>
<protein>
    <submittedName>
        <fullName evidence="3">Bifunctional diguanylate cyclase/phosphodiesterase</fullName>
    </submittedName>
</protein>
<dbReference type="Gene3D" id="3.30.70.270">
    <property type="match status" value="1"/>
</dbReference>
<dbReference type="NCBIfam" id="TIGR00254">
    <property type="entry name" value="GGDEF"/>
    <property type="match status" value="1"/>
</dbReference>